<dbReference type="EMBL" id="CP018906">
    <property type="protein sequence ID" value="AQW20456.1"/>
    <property type="molecule type" value="Genomic_DNA"/>
</dbReference>
<evidence type="ECO:0008006" key="3">
    <source>
        <dbReference type="Google" id="ProtNLM"/>
    </source>
</evidence>
<dbReference type="OrthoDB" id="2299631at2"/>
<dbReference type="RefSeq" id="WP_035166863.1">
    <property type="nucleotide sequence ID" value="NZ_CP018906.1"/>
</dbReference>
<protein>
    <recommendedName>
        <fullName evidence="3">Peptidase C39-like domain-containing protein</fullName>
    </recommendedName>
</protein>
<proteinExistence type="predicted"/>
<evidence type="ECO:0000313" key="2">
    <source>
        <dbReference type="Proteomes" id="UP000030361"/>
    </source>
</evidence>
<dbReference type="KEGG" id="lcu:PL11_000060"/>
<keyword evidence="2" id="KW-1185">Reference proteome</keyword>
<dbReference type="Proteomes" id="UP000030361">
    <property type="component" value="Chromosome"/>
</dbReference>
<accession>A0A1S6QFR4</accession>
<organism evidence="1 2">
    <name type="scientific">Lentilactobacillus curieae</name>
    <dbReference type="NCBI Taxonomy" id="1138822"/>
    <lineage>
        <taxon>Bacteria</taxon>
        <taxon>Bacillati</taxon>
        <taxon>Bacillota</taxon>
        <taxon>Bacilli</taxon>
        <taxon>Lactobacillales</taxon>
        <taxon>Lactobacillaceae</taxon>
        <taxon>Lentilactobacillus</taxon>
    </lineage>
</organism>
<dbReference type="AlphaFoldDB" id="A0A1S6QFR4"/>
<reference evidence="1 2" key="1">
    <citation type="journal article" date="2015" name="Genome Announc.">
        <title>Genome Sequence of Lactobacillus curieae CCTCC M 2011381T, a Novel Producer of Gamma-aminobutyric Acid.</title>
        <authorList>
            <person name="Wang Y."/>
            <person name="Wang Y."/>
            <person name="Lang C."/>
            <person name="Wei D."/>
            <person name="Xu P."/>
            <person name="Xie J."/>
        </authorList>
    </citation>
    <scope>NUCLEOTIDE SEQUENCE [LARGE SCALE GENOMIC DNA]</scope>
    <source>
        <strain evidence="1 2">CCTCC M 2011381</strain>
    </source>
</reference>
<evidence type="ECO:0000313" key="1">
    <source>
        <dbReference type="EMBL" id="AQW20456.1"/>
    </source>
</evidence>
<sequence>MRKISIANERPNPFYVRLKAVAGEYWYIEDLDDAANRGSRKVYFPDNVVGQDFLVDEISFFNKQAWYKFNVANISGWILKRNVKENYRRLAIEPLKQATQSDVDNQVTAMEMLIKSATGAADLEAITTEIEQWNETSSDLIDLKNLIISETHSIKDLRRVNFRQLEKQLMRRKPVLLRVEGMNNLKNSFILLVGFNKRTYYYNDPWTGRLESISAGHLKKYLYKRSVDAISY</sequence>
<dbReference type="eggNOG" id="COG4990">
    <property type="taxonomic scope" value="Bacteria"/>
</dbReference>
<name>A0A1S6QFR4_9LACO</name>
<gene>
    <name evidence="1" type="ORF">PL11_000060</name>
</gene>
<dbReference type="Gene3D" id="3.90.70.10">
    <property type="entry name" value="Cysteine proteinases"/>
    <property type="match status" value="1"/>
</dbReference>